<keyword evidence="2" id="KW-0732">Signal</keyword>
<name>A0A1I5UJZ9_9RHOB</name>
<dbReference type="OrthoDB" id="8970543at2"/>
<feature type="signal peptide" evidence="2">
    <location>
        <begin position="1"/>
        <end position="23"/>
    </location>
</feature>
<dbReference type="SUPFAM" id="SSF53850">
    <property type="entry name" value="Periplasmic binding protein-like II"/>
    <property type="match status" value="1"/>
</dbReference>
<reference evidence="3 4" key="1">
    <citation type="submission" date="2016-10" db="EMBL/GenBank/DDBJ databases">
        <authorList>
            <person name="de Groot N.N."/>
        </authorList>
    </citation>
    <scope>NUCLEOTIDE SEQUENCE [LARGE SCALE GENOMIC DNA]</scope>
    <source>
        <strain evidence="3 4">DSM 19547</strain>
    </source>
</reference>
<dbReference type="PIRSF" id="PIRSF017082">
    <property type="entry name" value="YflP"/>
    <property type="match status" value="1"/>
</dbReference>
<proteinExistence type="inferred from homology"/>
<dbReference type="AlphaFoldDB" id="A0A1I5UJZ9"/>
<sequence length="322" mass="34105">MKLTSKILCVALGSTVLAGPAIAQEYPERPIDMIVAYSAGGGTDVAARTLVPYIEEHLPGDATINVINRPGAGGEIGFTALANADPDGYTIGFVNLPNLLSIAIQRETDYELSSFQPVADIVYDPGGFGASADAGFDDLEGLVEYAENKSGPVTYGTTGIGSDDHLAALTFARQAGIEMRHIPFSGAADVRAALLGGQIDLASTNVSELIDYADSGDVVILGQMGEERWSEASDIPTFQEQGFDVVMGSDRGLAAPAGFPEDALATLQTAVEAAVADPEFQERAQEQRLPLSFMDAEAFGAKLDRMNENLQGIWEEQPWVEQ</sequence>
<dbReference type="STRING" id="441119.SAMN04488047_12128"/>
<comment type="similarity">
    <text evidence="1">Belongs to the UPF0065 (bug) family.</text>
</comment>
<evidence type="ECO:0000256" key="2">
    <source>
        <dbReference type="SAM" id="SignalP"/>
    </source>
</evidence>
<dbReference type="RefSeq" id="WP_093424729.1">
    <property type="nucleotide sequence ID" value="NZ_FOXA01000021.1"/>
</dbReference>
<keyword evidence="3" id="KW-0675">Receptor</keyword>
<dbReference type="PANTHER" id="PTHR42928">
    <property type="entry name" value="TRICARBOXYLATE-BINDING PROTEIN"/>
    <property type="match status" value="1"/>
</dbReference>
<dbReference type="CDD" id="cd07012">
    <property type="entry name" value="PBP2_Bug_TTT"/>
    <property type="match status" value="1"/>
</dbReference>
<dbReference type="Proteomes" id="UP000199356">
    <property type="component" value="Unassembled WGS sequence"/>
</dbReference>
<dbReference type="EMBL" id="FOXA01000021">
    <property type="protein sequence ID" value="SFP95509.1"/>
    <property type="molecule type" value="Genomic_DNA"/>
</dbReference>
<dbReference type="Gene3D" id="3.40.190.150">
    <property type="entry name" value="Bordetella uptake gene, domain 1"/>
    <property type="match status" value="1"/>
</dbReference>
<accession>A0A1I5UJZ9</accession>
<evidence type="ECO:0000313" key="4">
    <source>
        <dbReference type="Proteomes" id="UP000199356"/>
    </source>
</evidence>
<protein>
    <submittedName>
        <fullName evidence="3">Tripartite-type tricarboxylate transporter, receptor component TctC</fullName>
    </submittedName>
</protein>
<feature type="chain" id="PRO_5011642100" evidence="2">
    <location>
        <begin position="24"/>
        <end position="322"/>
    </location>
</feature>
<evidence type="ECO:0000313" key="3">
    <source>
        <dbReference type="EMBL" id="SFP95509.1"/>
    </source>
</evidence>
<dbReference type="InterPro" id="IPR042100">
    <property type="entry name" value="Bug_dom1"/>
</dbReference>
<evidence type="ECO:0000256" key="1">
    <source>
        <dbReference type="ARBA" id="ARBA00006987"/>
    </source>
</evidence>
<gene>
    <name evidence="3" type="ORF">SAMN04488047_12128</name>
</gene>
<dbReference type="Pfam" id="PF03401">
    <property type="entry name" value="TctC"/>
    <property type="match status" value="1"/>
</dbReference>
<organism evidence="3 4">
    <name type="scientific">Tranquillimonas alkanivorans</name>
    <dbReference type="NCBI Taxonomy" id="441119"/>
    <lineage>
        <taxon>Bacteria</taxon>
        <taxon>Pseudomonadati</taxon>
        <taxon>Pseudomonadota</taxon>
        <taxon>Alphaproteobacteria</taxon>
        <taxon>Rhodobacterales</taxon>
        <taxon>Roseobacteraceae</taxon>
        <taxon>Tranquillimonas</taxon>
    </lineage>
</organism>
<dbReference type="PANTHER" id="PTHR42928:SF5">
    <property type="entry name" value="BLR1237 PROTEIN"/>
    <property type="match status" value="1"/>
</dbReference>
<dbReference type="InterPro" id="IPR005064">
    <property type="entry name" value="BUG"/>
</dbReference>
<keyword evidence="4" id="KW-1185">Reference proteome</keyword>
<dbReference type="Gene3D" id="3.40.190.10">
    <property type="entry name" value="Periplasmic binding protein-like II"/>
    <property type="match status" value="1"/>
</dbReference>